<protein>
    <submittedName>
        <fullName evidence="1">CIC11C00000002186</fullName>
    </submittedName>
</protein>
<accession>A0A1L0G8X5</accession>
<dbReference type="Proteomes" id="UP000182334">
    <property type="component" value="Chromosome III"/>
</dbReference>
<evidence type="ECO:0000313" key="1">
    <source>
        <dbReference type="EMBL" id="SGZ52901.1"/>
    </source>
</evidence>
<gene>
    <name evidence="1" type="ORF">SAMEA4029010_CIC11G00000002186</name>
</gene>
<name>A0A1L0G8X5_9ASCO</name>
<reference evidence="1 2" key="1">
    <citation type="submission" date="2016-10" db="EMBL/GenBank/DDBJ databases">
        <authorList>
            <person name="de Groot N.N."/>
        </authorList>
    </citation>
    <scope>NUCLEOTIDE SEQUENCE [LARGE SCALE GENOMIC DNA]</scope>
    <source>
        <strain evidence="1 2">CBS 141442</strain>
    </source>
</reference>
<keyword evidence="2" id="KW-1185">Reference proteome</keyword>
<sequence length="67" mass="7130">MTTPESVSTDPSELVVVHVVVYSVPAIDFGNSEVVVKNEPAELVLMITIPESVSTDPSELVVVHVVV</sequence>
<dbReference type="AlphaFoldDB" id="A0A1L0G8X5"/>
<dbReference type="EMBL" id="LT635758">
    <property type="protein sequence ID" value="SGZ52901.1"/>
    <property type="molecule type" value="Genomic_DNA"/>
</dbReference>
<organism evidence="1 2">
    <name type="scientific">Sungouiella intermedia</name>
    <dbReference type="NCBI Taxonomy" id="45354"/>
    <lineage>
        <taxon>Eukaryota</taxon>
        <taxon>Fungi</taxon>
        <taxon>Dikarya</taxon>
        <taxon>Ascomycota</taxon>
        <taxon>Saccharomycotina</taxon>
        <taxon>Pichiomycetes</taxon>
        <taxon>Metschnikowiaceae</taxon>
        <taxon>Sungouiella</taxon>
    </lineage>
</organism>
<evidence type="ECO:0000313" key="2">
    <source>
        <dbReference type="Proteomes" id="UP000182334"/>
    </source>
</evidence>
<proteinExistence type="predicted"/>